<reference evidence="3 4" key="1">
    <citation type="journal article" date="2014" name="Genome Announc.">
        <title>Complete Genome Sequence of Sterol-Transforming Mycobacterium neoaurum Strain VKM Ac-1815D.</title>
        <authorList>
            <person name="Shtratnikova V.Y."/>
            <person name="Bragin E.Y."/>
            <person name="Dovbnya D.V."/>
            <person name="Pekov Y.A."/>
            <person name="Schelkunov M.I."/>
            <person name="Strizhov N."/>
            <person name="Ivashina T.V."/>
            <person name="Ashapkin V.V."/>
            <person name="Donova M.V."/>
        </authorList>
    </citation>
    <scope>NUCLEOTIDE SEQUENCE [LARGE SCALE GENOMIC DNA]</scope>
    <source>
        <strain evidence="3 4">VKM Ac-1815D</strain>
    </source>
</reference>
<dbReference type="Pfam" id="PF02720">
    <property type="entry name" value="DUF222"/>
    <property type="match status" value="1"/>
</dbReference>
<evidence type="ECO:0000259" key="2">
    <source>
        <dbReference type="SMART" id="SM00507"/>
    </source>
</evidence>
<feature type="region of interest" description="Disordered" evidence="1">
    <location>
        <begin position="276"/>
        <end position="336"/>
    </location>
</feature>
<evidence type="ECO:0000313" key="3">
    <source>
        <dbReference type="EMBL" id="AHC27263.1"/>
    </source>
</evidence>
<feature type="compositionally biased region" description="Low complexity" evidence="1">
    <location>
        <begin position="279"/>
        <end position="291"/>
    </location>
</feature>
<dbReference type="KEGG" id="mne:D174_23135"/>
<feature type="domain" description="HNH nuclease" evidence="2">
    <location>
        <begin position="388"/>
        <end position="439"/>
    </location>
</feature>
<feature type="compositionally biased region" description="Low complexity" evidence="1">
    <location>
        <begin position="321"/>
        <end position="336"/>
    </location>
</feature>
<evidence type="ECO:0000256" key="1">
    <source>
        <dbReference type="SAM" id="MobiDB-lite"/>
    </source>
</evidence>
<dbReference type="eggNOG" id="COG1403">
    <property type="taxonomic scope" value="Bacteria"/>
</dbReference>
<sequence>MSHPLGNIASMFERLELSEMSDEALIDAVAAATREEAAVAARRLAFIAEATSRWCDDEDDASALKLIDGWAQAKAQIGAACNLGPHAANTQMRIGVALRERLPRTAAVFGTGAISAKVINAITWRTHLVTDPGALASIDAGIAENAYGFGMLSENALTAAVDFWVHKYDPLAVIRSKAAAKDRYLEFGDRDDPDGVVSFWGRMRTTDAKITDARADELADGVCANDPRTKRERRVDAIAALAAGADQLTCLCGDSSCVGSGKDPRSSAVNIYVLTGQNPDAGEGAEPAAGPGPKGGPGSGPVEPDGGPGDASDEDQSAEKPAAAAEPALPAAPAAQYTPPGAGAGISLDGAIIPAHLLTELINTGAKVRPLSNAAELGSETRYRPSAKLSAYVRMTAMTCAFPGCGRPAHKADIDHLTPWPAGATHPGNLRPYCREHHLVKTLNTGWTPTAHPDGSTTWTAPTGHAYTTRPLAAVLFPRNTIRADVPRTRRISLIDQDDREPILPTRQRTRKQDREYRVNAERARNALQIALDGDPPF</sequence>
<organism evidence="3 4">
    <name type="scientific">Mycolicibacterium neoaurum VKM Ac-1815D</name>
    <dbReference type="NCBI Taxonomy" id="700508"/>
    <lineage>
        <taxon>Bacteria</taxon>
        <taxon>Bacillati</taxon>
        <taxon>Actinomycetota</taxon>
        <taxon>Actinomycetes</taxon>
        <taxon>Mycobacteriales</taxon>
        <taxon>Mycobacteriaceae</taxon>
        <taxon>Mycolicibacterium</taxon>
    </lineage>
</organism>
<proteinExistence type="predicted"/>
<dbReference type="Proteomes" id="UP000018763">
    <property type="component" value="Chromosome"/>
</dbReference>
<evidence type="ECO:0000313" key="4">
    <source>
        <dbReference type="Proteomes" id="UP000018763"/>
    </source>
</evidence>
<name>V5XHF7_MYCNE</name>
<accession>V5XHF7</accession>
<keyword evidence="4" id="KW-1185">Reference proteome</keyword>
<dbReference type="InterPro" id="IPR003870">
    <property type="entry name" value="DUF222"/>
</dbReference>
<dbReference type="InterPro" id="IPR003615">
    <property type="entry name" value="HNH_nuc"/>
</dbReference>
<dbReference type="EMBL" id="CP006936">
    <property type="protein sequence ID" value="AHC27263.1"/>
    <property type="molecule type" value="Genomic_DNA"/>
</dbReference>
<dbReference type="AlphaFoldDB" id="V5XHF7"/>
<protein>
    <recommendedName>
        <fullName evidence="2">HNH nuclease domain-containing protein</fullName>
    </recommendedName>
</protein>
<dbReference type="SMART" id="SM00507">
    <property type="entry name" value="HNHc"/>
    <property type="match status" value="1"/>
</dbReference>
<gene>
    <name evidence="3" type="ORF">D174_23135</name>
</gene>
<dbReference type="CDD" id="cd00085">
    <property type="entry name" value="HNHc"/>
    <property type="match status" value="1"/>
</dbReference>